<accession>A0A396EYU4</accession>
<evidence type="ECO:0000313" key="2">
    <source>
        <dbReference type="EMBL" id="KAB3573673.1"/>
    </source>
</evidence>
<dbReference type="RefSeq" id="WP_005844078.1">
    <property type="nucleotide sequence ID" value="NZ_BAABZK010000005.1"/>
</dbReference>
<feature type="chain" id="PRO_5044075775" evidence="1">
    <location>
        <begin position="30"/>
        <end position="455"/>
    </location>
</feature>
<evidence type="ECO:0000313" key="16">
    <source>
        <dbReference type="Proteomes" id="UP000462922"/>
    </source>
</evidence>
<dbReference type="Proteomes" id="UP000462922">
    <property type="component" value="Unassembled WGS sequence"/>
</dbReference>
<dbReference type="EMBL" id="JAWDHD010000005">
    <property type="protein sequence ID" value="MDU0247953.1"/>
    <property type="molecule type" value="Genomic_DNA"/>
</dbReference>
<dbReference type="Proteomes" id="UP000433382">
    <property type="component" value="Unassembled WGS sequence"/>
</dbReference>
<dbReference type="Proteomes" id="UP001181258">
    <property type="component" value="Unassembled WGS sequence"/>
</dbReference>
<evidence type="ECO:0000313" key="15">
    <source>
        <dbReference type="Proteomes" id="UP000433382"/>
    </source>
</evidence>
<evidence type="ECO:0000313" key="7">
    <source>
        <dbReference type="EMBL" id="MDU0247953.1"/>
    </source>
</evidence>
<protein>
    <submittedName>
        <fullName evidence="7">DUF6055 domain-containing protein</fullName>
    </submittedName>
</protein>
<evidence type="ECO:0000313" key="17">
    <source>
        <dbReference type="Proteomes" id="UP000468344"/>
    </source>
</evidence>
<dbReference type="EMBL" id="WDBZ01000012">
    <property type="protein sequence ID" value="KAB6454102.1"/>
    <property type="molecule type" value="Genomic_DNA"/>
</dbReference>
<evidence type="ECO:0000256" key="1">
    <source>
        <dbReference type="SAM" id="SignalP"/>
    </source>
</evidence>
<dbReference type="Proteomes" id="UP000283958">
    <property type="component" value="Unassembled WGS sequence"/>
</dbReference>
<evidence type="ECO:0000313" key="4">
    <source>
        <dbReference type="EMBL" id="KAB6479123.1"/>
    </source>
</evidence>
<dbReference type="Proteomes" id="UP000285469">
    <property type="component" value="Unassembled WGS sequence"/>
</dbReference>
<dbReference type="EMBL" id="WDBY01000011">
    <property type="protein sequence ID" value="KAB6479123.1"/>
    <property type="molecule type" value="Genomic_DNA"/>
</dbReference>
<name>A0A396EYU4_PHOVU</name>
<dbReference type="EMBL" id="QSAI01000009">
    <property type="protein sequence ID" value="RGW48875.1"/>
    <property type="molecule type" value="Genomic_DNA"/>
</dbReference>
<keyword evidence="1" id="KW-0732">Signal</keyword>
<evidence type="ECO:0000313" key="9">
    <source>
        <dbReference type="EMBL" id="RGW48875.1"/>
    </source>
</evidence>
<dbReference type="Proteomes" id="UP000468344">
    <property type="component" value="Unassembled WGS sequence"/>
</dbReference>
<dbReference type="EMBL" id="JAHPYS010000001">
    <property type="protein sequence ID" value="MBU9137185.1"/>
    <property type="molecule type" value="Genomic_DNA"/>
</dbReference>
<reference evidence="12 13" key="1">
    <citation type="submission" date="2018-08" db="EMBL/GenBank/DDBJ databases">
        <title>A genome reference for cultivated species of the human gut microbiota.</title>
        <authorList>
            <person name="Zou Y."/>
            <person name="Xue W."/>
            <person name="Luo G."/>
        </authorList>
    </citation>
    <scope>NUCLEOTIDE SEQUENCE [LARGE SCALE GENOMIC DNA]</scope>
    <source>
        <strain evidence="9 13">AF12-25</strain>
        <strain evidence="11 14">AF39-8AT</strain>
        <strain evidence="10 12">AM09-18</strain>
    </source>
</reference>
<dbReference type="EMBL" id="QROB01000010">
    <property type="protein sequence ID" value="RHK88197.1"/>
    <property type="molecule type" value="Genomic_DNA"/>
</dbReference>
<proteinExistence type="predicted"/>
<evidence type="ECO:0000313" key="18">
    <source>
        <dbReference type="Proteomes" id="UP000483142"/>
    </source>
</evidence>
<dbReference type="EMBL" id="WDAX01000046">
    <property type="protein sequence ID" value="KAB6570079.1"/>
    <property type="molecule type" value="Genomic_DNA"/>
</dbReference>
<reference evidence="7" key="6">
    <citation type="submission" date="2023-10" db="EMBL/GenBank/DDBJ databases">
        <title>Genome of potential pathogenic bacteria in Crohn's disease.</title>
        <authorList>
            <person name="Rodriguez-Palacios A."/>
        </authorList>
    </citation>
    <scope>NUCLEOTIDE SEQUENCE</scope>
    <source>
        <strain evidence="7">CavFT-hAR107</strain>
    </source>
</reference>
<dbReference type="EMBL" id="WCZM01000001">
    <property type="protein sequence ID" value="KAB3573673.1"/>
    <property type="molecule type" value="Genomic_DNA"/>
</dbReference>
<sequence length="455" mass="53065">MKQLIYNNMKTYILPLLMMMLISCSNSKTQENESTTVPLPEGKEIYIPKDLRSMDLQDPESKWSYHRMACTENFVIFWEKGFGDNLSDPPQLEGHSMKVNLKNLEEKLEHFYHYFYHTLQFAKTGSKCDKYRMMVMINYSLEGTAYGGDYDGEIGALWIAPNRVQDEKLNCIAHELGHSFQSQITCDGQGEAWGGCGFFEMTSQWMLWQVNPDWMTDEKYHWDAFKTLTHKAYLHLENIYHSPYVIEYWSMKRGLPFIAELYRQGKRGEDPVMTYKRMTGLTQEQFCDEIFDACRHFINWDFPRVWKETRPYANQYTCKLNSMDDNWYQITPENCPENYGFNAIPLSIPPTGQTVTIEFCGEADKNGFHTINADKAGWRYGIVTITKEGKAVYGEMKADPVGKISYAVPENSSPERLWFIVMGAPAEHWINPNQEEKDAQWPYRIRITGSQPIIQ</sequence>
<evidence type="ECO:0000313" key="11">
    <source>
        <dbReference type="EMBL" id="RHK88197.1"/>
    </source>
</evidence>
<evidence type="ECO:0000313" key="5">
    <source>
        <dbReference type="EMBL" id="KAB6570079.1"/>
    </source>
</evidence>
<reference evidence="15 16" key="2">
    <citation type="journal article" date="2019" name="Nat. Med.">
        <title>A library of human gut bacterial isolates paired with longitudinal multiomics data enables mechanistic microbiome research.</title>
        <authorList>
            <person name="Poyet M."/>
            <person name="Groussin M."/>
            <person name="Gibbons S.M."/>
            <person name="Avila-Pacheco J."/>
            <person name="Jiang X."/>
            <person name="Kearney S.M."/>
            <person name="Perrotta A.R."/>
            <person name="Berdy B."/>
            <person name="Zhao S."/>
            <person name="Lieberman T.D."/>
            <person name="Swanson P.K."/>
            <person name="Smith M."/>
            <person name="Roesemann S."/>
            <person name="Alexander J.E."/>
            <person name="Rich S.A."/>
            <person name="Livny J."/>
            <person name="Vlamakis H."/>
            <person name="Clish C."/>
            <person name="Bullock K."/>
            <person name="Deik A."/>
            <person name="Scott J."/>
            <person name="Pierce K.A."/>
            <person name="Xavier R.J."/>
            <person name="Alm E.J."/>
        </authorList>
    </citation>
    <scope>NUCLEOTIDE SEQUENCE [LARGE SCALE GENOMIC DNA]</scope>
    <source>
        <strain evidence="5 16">BIOML-A110</strain>
        <strain evidence="4 17">BIOML-A140</strain>
        <strain evidence="3 18">BIOML-A141</strain>
        <strain evidence="2 15">BIOML-A73</strain>
    </source>
</reference>
<evidence type="ECO:0000313" key="6">
    <source>
        <dbReference type="EMBL" id="MBU9137185.1"/>
    </source>
</evidence>
<dbReference type="Pfam" id="PF19527">
    <property type="entry name" value="DUF6055"/>
    <property type="match status" value="1"/>
</dbReference>
<dbReference type="AlphaFoldDB" id="A0A396EYU4"/>
<evidence type="ECO:0000313" key="8">
    <source>
        <dbReference type="EMBL" id="NVB72453.1"/>
    </source>
</evidence>
<evidence type="ECO:0000313" key="10">
    <source>
        <dbReference type="EMBL" id="RHJ77745.1"/>
    </source>
</evidence>
<reference evidence="8 19" key="3">
    <citation type="submission" date="2020-04" db="EMBL/GenBank/DDBJ databases">
        <authorList>
            <person name="Pieper L."/>
        </authorList>
    </citation>
    <scope>NUCLEOTIDE SEQUENCE [LARGE SCALE GENOMIC DNA]</scope>
    <source>
        <strain evidence="8 19">B33</strain>
    </source>
</reference>
<evidence type="ECO:0000313" key="13">
    <source>
        <dbReference type="Proteomes" id="UP000285469"/>
    </source>
</evidence>
<dbReference type="EMBL" id="QRMN01000017">
    <property type="protein sequence ID" value="RHJ77745.1"/>
    <property type="molecule type" value="Genomic_DNA"/>
</dbReference>
<feature type="signal peptide" evidence="1">
    <location>
        <begin position="1"/>
        <end position="29"/>
    </location>
</feature>
<dbReference type="EMBL" id="JABWDJ010000006">
    <property type="protein sequence ID" value="NVB72453.1"/>
    <property type="molecule type" value="Genomic_DNA"/>
</dbReference>
<reference evidence="8 19" key="4">
    <citation type="submission" date="2020-07" db="EMBL/GenBank/DDBJ databases">
        <title>Bacterial metabolism rescues the inhibition of intestinal drug absorption by food and drug additives.</title>
        <authorList>
            <person name="Zou L."/>
            <person name="Spanogiannopoulos P."/>
            <person name="Chien H.-C."/>
            <person name="Pieper L.M."/>
            <person name="Cai W."/>
            <person name="Khuri N."/>
            <person name="Pottel J."/>
            <person name="Vora B."/>
            <person name="Ni Z."/>
            <person name="Tsakalozou E."/>
            <person name="Zhang W."/>
            <person name="Shoichet B.K."/>
            <person name="Giacomini K.M."/>
            <person name="Turnbaugh P.J."/>
        </authorList>
    </citation>
    <scope>NUCLEOTIDE SEQUENCE [LARGE SCALE GENOMIC DNA]</scope>
    <source>
        <strain evidence="8 19">B33</strain>
    </source>
</reference>
<dbReference type="Proteomes" id="UP000286392">
    <property type="component" value="Unassembled WGS sequence"/>
</dbReference>
<evidence type="ECO:0000313" key="12">
    <source>
        <dbReference type="Proteomes" id="UP000283958"/>
    </source>
</evidence>
<organism evidence="8 19">
    <name type="scientific">Phocaeicola vulgatus</name>
    <name type="common">Bacteroides vulgatus</name>
    <dbReference type="NCBI Taxonomy" id="821"/>
    <lineage>
        <taxon>Bacteria</taxon>
        <taxon>Pseudomonadati</taxon>
        <taxon>Bacteroidota</taxon>
        <taxon>Bacteroidia</taxon>
        <taxon>Bacteroidales</taxon>
        <taxon>Bacteroidaceae</taxon>
        <taxon>Phocaeicola</taxon>
    </lineage>
</organism>
<gene>
    <name evidence="11" type="ORF">DW043_08865</name>
    <name evidence="10" type="ORF">DW105_08985</name>
    <name evidence="9" type="ORF">DWV70_06470</name>
    <name evidence="2" type="ORF">GAY01_00745</name>
    <name evidence="5" type="ORF">GAY76_17000</name>
    <name evidence="4" type="ORF">GAZ06_07590</name>
    <name evidence="3" type="ORF">GAZ09_07425</name>
    <name evidence="8" type="ORF">HUV05_02775</name>
    <name evidence="6" type="ORF">KTG10_00190</name>
    <name evidence="7" type="ORF">RVY68_04435</name>
</gene>
<evidence type="ECO:0000313" key="3">
    <source>
        <dbReference type="EMBL" id="KAB6454102.1"/>
    </source>
</evidence>
<evidence type="ECO:0000313" key="14">
    <source>
        <dbReference type="Proteomes" id="UP000286392"/>
    </source>
</evidence>
<dbReference type="Proteomes" id="UP000483142">
    <property type="component" value="Unassembled WGS sequence"/>
</dbReference>
<dbReference type="Proteomes" id="UP000736888">
    <property type="component" value="Unassembled WGS sequence"/>
</dbReference>
<reference evidence="6" key="5">
    <citation type="submission" date="2021-06" db="EMBL/GenBank/DDBJ databases">
        <title>Collection of gut derived symbiotic bacterial strains cultured from healthy donors.</title>
        <authorList>
            <person name="Lin H."/>
            <person name="Littmann E."/>
            <person name="Pamer E.G."/>
        </authorList>
    </citation>
    <scope>NUCLEOTIDE SEQUENCE</scope>
    <source>
        <strain evidence="6">MSK.6.33</strain>
    </source>
</reference>
<evidence type="ECO:0000313" key="19">
    <source>
        <dbReference type="Proteomes" id="UP000524321"/>
    </source>
</evidence>
<dbReference type="PROSITE" id="PS51257">
    <property type="entry name" value="PROKAR_LIPOPROTEIN"/>
    <property type="match status" value="1"/>
</dbReference>
<dbReference type="InterPro" id="IPR045690">
    <property type="entry name" value="DUF6055"/>
</dbReference>
<dbReference type="Proteomes" id="UP000524321">
    <property type="component" value="Unassembled WGS sequence"/>
</dbReference>
<comment type="caution">
    <text evidence="8">The sequence shown here is derived from an EMBL/GenBank/DDBJ whole genome shotgun (WGS) entry which is preliminary data.</text>
</comment>